<gene>
    <name evidence="2" type="ORF">SAMN04488121_10725</name>
</gene>
<proteinExistence type="predicted"/>
<sequence length="349" mass="38541">MAQERKSPETLQTYSSAAAYNHSSLGISRPAVQALQKLANGKQGQTNSSAELAAVTPFQLKARQDDSPTGPRAAQNRMGVEVVQRYGIEDFDTYEEAKEATIYSKALLDEQKDDPINDHFQKKFDSGQQTQIYEANKAYYEVDEIVSDADGETVLKKQNTKLVPHIDHRFPKSRGGTNSYLNAAVLPAEGNIKKSNKLELTEEPTTPLEPYRLLAVSSAFASSKVGTFREFSQEQRAEILSHNKSHYDSTSPVSDVDGKTKLAKYDTTRIPHIDHITAKSEGGTNYYFNASVLPASTNMQKSGRKGRQFDINAEIGEMSLAKYYEKKAEGTLPPGGLIEDDKSDGEISD</sequence>
<protein>
    <submittedName>
        <fullName evidence="2">Uncharacterized protein</fullName>
    </submittedName>
</protein>
<evidence type="ECO:0000313" key="3">
    <source>
        <dbReference type="Proteomes" id="UP000199045"/>
    </source>
</evidence>
<dbReference type="OrthoDB" id="599987at2"/>
<reference evidence="2 3" key="1">
    <citation type="submission" date="2016-10" db="EMBL/GenBank/DDBJ databases">
        <authorList>
            <person name="de Groot N.N."/>
        </authorList>
    </citation>
    <scope>NUCLEOTIDE SEQUENCE [LARGE SCALE GENOMIC DNA]</scope>
    <source>
        <strain evidence="2 3">DSM 527</strain>
    </source>
</reference>
<dbReference type="STRING" id="104663.SAMN04488121_10725"/>
<evidence type="ECO:0000313" key="2">
    <source>
        <dbReference type="EMBL" id="SDG86106.1"/>
    </source>
</evidence>
<dbReference type="RefSeq" id="WP_089835510.1">
    <property type="nucleotide sequence ID" value="NZ_FNBN01000007.1"/>
</dbReference>
<dbReference type="EMBL" id="FNBN01000007">
    <property type="protein sequence ID" value="SDG86106.1"/>
    <property type="molecule type" value="Genomic_DNA"/>
</dbReference>
<evidence type="ECO:0000256" key="1">
    <source>
        <dbReference type="SAM" id="MobiDB-lite"/>
    </source>
</evidence>
<feature type="region of interest" description="Disordered" evidence="1">
    <location>
        <begin position="329"/>
        <end position="349"/>
    </location>
</feature>
<name>A0A1G7XPT9_CHIFI</name>
<accession>A0A1G7XPT9</accession>
<dbReference type="AlphaFoldDB" id="A0A1G7XPT9"/>
<organism evidence="2 3">
    <name type="scientific">Chitinophaga filiformis</name>
    <name type="common">Myxococcus filiformis</name>
    <name type="synonym">Flexibacter filiformis</name>
    <dbReference type="NCBI Taxonomy" id="104663"/>
    <lineage>
        <taxon>Bacteria</taxon>
        <taxon>Pseudomonadati</taxon>
        <taxon>Bacteroidota</taxon>
        <taxon>Chitinophagia</taxon>
        <taxon>Chitinophagales</taxon>
        <taxon>Chitinophagaceae</taxon>
        <taxon>Chitinophaga</taxon>
    </lineage>
</organism>
<dbReference type="Proteomes" id="UP000199045">
    <property type="component" value="Unassembled WGS sequence"/>
</dbReference>